<gene>
    <name evidence="3" type="ORF">AB3X52_09690</name>
</gene>
<reference evidence="3 4" key="1">
    <citation type="submission" date="2024-07" db="EMBL/GenBank/DDBJ databases">
        <authorList>
            <person name="Lee S."/>
            <person name="Kang M."/>
        </authorList>
    </citation>
    <scope>NUCLEOTIDE SEQUENCE [LARGE SCALE GENOMIC DNA]</scope>
    <source>
        <strain evidence="3 4">DS6</strain>
    </source>
</reference>
<evidence type="ECO:0000313" key="4">
    <source>
        <dbReference type="Proteomes" id="UP001556631"/>
    </source>
</evidence>
<protein>
    <submittedName>
        <fullName evidence="3">Uncharacterized protein</fullName>
    </submittedName>
</protein>
<evidence type="ECO:0000256" key="2">
    <source>
        <dbReference type="SAM" id="Phobius"/>
    </source>
</evidence>
<name>A0ABV3SZR5_9ACTN</name>
<dbReference type="EMBL" id="JBFPJR010000014">
    <property type="protein sequence ID" value="MEX0427892.1"/>
    <property type="molecule type" value="Genomic_DNA"/>
</dbReference>
<dbReference type="RefSeq" id="WP_367993704.1">
    <property type="nucleotide sequence ID" value="NZ_JBFPJR010000014.1"/>
</dbReference>
<sequence>MTTPPPEPGKESAPDAPMSWYQHPRPLFPPPPAPPRRSRRRRTVLVAAVAGGVLILAGAGWGVTTAVRHQHREQAAADAEAAHKRAITTCRRQIGDFVADLRDIDAKLDVGMNEADYGDAVREASAEGNDVVTSELSSECDSAYDLADRALTIYAGIESDWNECLYSDWDCDADTDVDFSGWADASDDLDEAYAAMLAGGLADEPGAGSQS</sequence>
<evidence type="ECO:0000256" key="1">
    <source>
        <dbReference type="SAM" id="MobiDB-lite"/>
    </source>
</evidence>
<feature type="region of interest" description="Disordered" evidence="1">
    <location>
        <begin position="1"/>
        <end position="40"/>
    </location>
</feature>
<accession>A0ABV3SZR5</accession>
<evidence type="ECO:0000313" key="3">
    <source>
        <dbReference type="EMBL" id="MEX0427892.1"/>
    </source>
</evidence>
<dbReference type="Proteomes" id="UP001556631">
    <property type="component" value="Unassembled WGS sequence"/>
</dbReference>
<feature type="compositionally biased region" description="Pro residues" evidence="1">
    <location>
        <begin position="26"/>
        <end position="35"/>
    </location>
</feature>
<organism evidence="3 4">
    <name type="scientific">Nocardioides eburneus</name>
    <dbReference type="NCBI Taxonomy" id="3231482"/>
    <lineage>
        <taxon>Bacteria</taxon>
        <taxon>Bacillati</taxon>
        <taxon>Actinomycetota</taxon>
        <taxon>Actinomycetes</taxon>
        <taxon>Propionibacteriales</taxon>
        <taxon>Nocardioidaceae</taxon>
        <taxon>Nocardioides</taxon>
    </lineage>
</organism>
<keyword evidence="4" id="KW-1185">Reference proteome</keyword>
<feature type="transmembrane region" description="Helical" evidence="2">
    <location>
        <begin position="44"/>
        <end position="63"/>
    </location>
</feature>
<comment type="caution">
    <text evidence="3">The sequence shown here is derived from an EMBL/GenBank/DDBJ whole genome shotgun (WGS) entry which is preliminary data.</text>
</comment>
<proteinExistence type="predicted"/>
<keyword evidence="2" id="KW-0472">Membrane</keyword>
<keyword evidence="2" id="KW-0812">Transmembrane</keyword>
<keyword evidence="2" id="KW-1133">Transmembrane helix</keyword>